<dbReference type="PANTHER" id="PTHR33365">
    <property type="entry name" value="YALI0B05434P"/>
    <property type="match status" value="1"/>
</dbReference>
<dbReference type="GO" id="GO:0043386">
    <property type="term" value="P:mycotoxin biosynthetic process"/>
    <property type="evidence" value="ECO:0007669"/>
    <property type="project" value="InterPro"/>
</dbReference>
<proteinExistence type="inferred from homology"/>
<comment type="similarity">
    <text evidence="2">Belongs to the ustYa family.</text>
</comment>
<reference evidence="3 4" key="1">
    <citation type="submission" date="2019-12" db="EMBL/GenBank/DDBJ databases">
        <title>A genome sequence resource for the geographically widespread anthracnose pathogen Colletotrichum asianum.</title>
        <authorList>
            <person name="Meng Y."/>
        </authorList>
    </citation>
    <scope>NUCLEOTIDE SEQUENCE [LARGE SCALE GENOMIC DNA]</scope>
    <source>
        <strain evidence="3 4">ICMP 18580</strain>
    </source>
</reference>
<dbReference type="Pfam" id="PF11807">
    <property type="entry name" value="UstYa"/>
    <property type="match status" value="1"/>
</dbReference>
<dbReference type="InterPro" id="IPR021765">
    <property type="entry name" value="UstYa-like"/>
</dbReference>
<evidence type="ECO:0000313" key="4">
    <source>
        <dbReference type="Proteomes" id="UP000434172"/>
    </source>
</evidence>
<dbReference type="Proteomes" id="UP000434172">
    <property type="component" value="Unassembled WGS sequence"/>
</dbReference>
<protein>
    <submittedName>
        <fullName evidence="3">Cyclochlorotine biosynthesis protein O</fullName>
    </submittedName>
</protein>
<evidence type="ECO:0000313" key="3">
    <source>
        <dbReference type="EMBL" id="KAF0324890.1"/>
    </source>
</evidence>
<keyword evidence="4" id="KW-1185">Reference proteome</keyword>
<sequence length="103" mass="11767">MLRQYIWKDSYPQDITPSLLKSNSPEIARDHTSHCIDTLRQALMCTGDVTPYLVYKKKDSEASGAPIREDFQASHKCRKFPKLLDWVKRNGVALSLKSVSKNV</sequence>
<comment type="pathway">
    <text evidence="1">Mycotoxin biosynthesis.</text>
</comment>
<dbReference type="OrthoDB" id="4823993at2759"/>
<evidence type="ECO:0000256" key="2">
    <source>
        <dbReference type="ARBA" id="ARBA00035112"/>
    </source>
</evidence>
<name>A0A8H3WEN1_9PEZI</name>
<dbReference type="EMBL" id="WOWK01000040">
    <property type="protein sequence ID" value="KAF0324890.1"/>
    <property type="molecule type" value="Genomic_DNA"/>
</dbReference>
<accession>A0A8H3WEN1</accession>
<dbReference type="AlphaFoldDB" id="A0A8H3WEN1"/>
<organism evidence="3 4">
    <name type="scientific">Colletotrichum asianum</name>
    <dbReference type="NCBI Taxonomy" id="702518"/>
    <lineage>
        <taxon>Eukaryota</taxon>
        <taxon>Fungi</taxon>
        <taxon>Dikarya</taxon>
        <taxon>Ascomycota</taxon>
        <taxon>Pezizomycotina</taxon>
        <taxon>Sordariomycetes</taxon>
        <taxon>Hypocreomycetidae</taxon>
        <taxon>Glomerellales</taxon>
        <taxon>Glomerellaceae</taxon>
        <taxon>Colletotrichum</taxon>
        <taxon>Colletotrichum gloeosporioides species complex</taxon>
    </lineage>
</organism>
<gene>
    <name evidence="3" type="ORF">GQ607_007783</name>
</gene>
<comment type="caution">
    <text evidence="3">The sequence shown here is derived from an EMBL/GenBank/DDBJ whole genome shotgun (WGS) entry which is preliminary data.</text>
</comment>
<dbReference type="PANTHER" id="PTHR33365:SF4">
    <property type="entry name" value="CYCLOCHLOROTINE BIOSYNTHESIS PROTEIN O"/>
    <property type="match status" value="1"/>
</dbReference>
<evidence type="ECO:0000256" key="1">
    <source>
        <dbReference type="ARBA" id="ARBA00004685"/>
    </source>
</evidence>